<protein>
    <submittedName>
        <fullName evidence="1">Uncharacterized protein</fullName>
    </submittedName>
</protein>
<dbReference type="Proteomes" id="UP000595140">
    <property type="component" value="Unassembled WGS sequence"/>
</dbReference>
<evidence type="ECO:0000313" key="1">
    <source>
        <dbReference type="EMBL" id="VFQ75702.1"/>
    </source>
</evidence>
<name>A0A484LGW6_9ASTE</name>
<accession>A0A484LGW6</accession>
<sequence>MAAITSTLLFFYHLSSSYFISEPGSVVYNQKHYFPIQQRVVPLSFIIKGLQILSCASTAPLFCSLSLASPSSKISKLTLFTTDIMMGRLRCLA</sequence>
<dbReference type="EMBL" id="OOIL02001452">
    <property type="protein sequence ID" value="VFQ75702.1"/>
    <property type="molecule type" value="Genomic_DNA"/>
</dbReference>
<evidence type="ECO:0000313" key="2">
    <source>
        <dbReference type="Proteomes" id="UP000595140"/>
    </source>
</evidence>
<reference evidence="1 2" key="1">
    <citation type="submission" date="2018-04" db="EMBL/GenBank/DDBJ databases">
        <authorList>
            <person name="Vogel A."/>
        </authorList>
    </citation>
    <scope>NUCLEOTIDE SEQUENCE [LARGE SCALE GENOMIC DNA]</scope>
</reference>
<organism evidence="1 2">
    <name type="scientific">Cuscuta campestris</name>
    <dbReference type="NCBI Taxonomy" id="132261"/>
    <lineage>
        <taxon>Eukaryota</taxon>
        <taxon>Viridiplantae</taxon>
        <taxon>Streptophyta</taxon>
        <taxon>Embryophyta</taxon>
        <taxon>Tracheophyta</taxon>
        <taxon>Spermatophyta</taxon>
        <taxon>Magnoliopsida</taxon>
        <taxon>eudicotyledons</taxon>
        <taxon>Gunneridae</taxon>
        <taxon>Pentapetalae</taxon>
        <taxon>asterids</taxon>
        <taxon>lamiids</taxon>
        <taxon>Solanales</taxon>
        <taxon>Convolvulaceae</taxon>
        <taxon>Cuscuteae</taxon>
        <taxon>Cuscuta</taxon>
        <taxon>Cuscuta subgen. Grammica</taxon>
        <taxon>Cuscuta sect. Cleistogrammica</taxon>
    </lineage>
</organism>
<keyword evidence="2" id="KW-1185">Reference proteome</keyword>
<proteinExistence type="predicted"/>
<dbReference type="AlphaFoldDB" id="A0A484LGW6"/>
<gene>
    <name evidence="1" type="ORF">CCAM_LOCUS17478</name>
</gene>